<organism evidence="1 2">
    <name type="scientific">[Clostridium] clostridioforme 90A8</name>
    <dbReference type="NCBI Taxonomy" id="999408"/>
    <lineage>
        <taxon>Bacteria</taxon>
        <taxon>Bacillati</taxon>
        <taxon>Bacillota</taxon>
        <taxon>Clostridia</taxon>
        <taxon>Lachnospirales</taxon>
        <taxon>Lachnospiraceae</taxon>
        <taxon>Enterocloster</taxon>
    </lineage>
</organism>
<name>A0A0E2H1H1_9FIRM</name>
<dbReference type="HOGENOM" id="CLU_992889_0_0_9"/>
<protein>
    <submittedName>
        <fullName evidence="1">Uncharacterized protein</fullName>
    </submittedName>
</protein>
<dbReference type="EMBL" id="AGYR01000077">
    <property type="protein sequence ID" value="ENZ05850.1"/>
    <property type="molecule type" value="Genomic_DNA"/>
</dbReference>
<accession>A0A0E2H1H1</accession>
<dbReference type="RefSeq" id="WP_002594988.1">
    <property type="nucleotide sequence ID" value="NZ_KB850999.1"/>
</dbReference>
<reference evidence="1 2" key="1">
    <citation type="submission" date="2013-01" db="EMBL/GenBank/DDBJ databases">
        <title>The Genome Sequence of Clostridium clostridioforme 90A8.</title>
        <authorList>
            <consortium name="The Broad Institute Genome Sequencing Platform"/>
            <person name="Earl A."/>
            <person name="Ward D."/>
            <person name="Feldgarden M."/>
            <person name="Gevers D."/>
            <person name="Courvalin P."/>
            <person name="Lambert T."/>
            <person name="Walker B."/>
            <person name="Young S.K."/>
            <person name="Zeng Q."/>
            <person name="Gargeya S."/>
            <person name="Fitzgerald M."/>
            <person name="Haas B."/>
            <person name="Abouelleil A."/>
            <person name="Alvarado L."/>
            <person name="Arachchi H.M."/>
            <person name="Berlin A.M."/>
            <person name="Chapman S.B."/>
            <person name="Dewar J."/>
            <person name="Goldberg J."/>
            <person name="Griggs A."/>
            <person name="Gujja S."/>
            <person name="Hansen M."/>
            <person name="Howarth C."/>
            <person name="Imamovic A."/>
            <person name="Larimer J."/>
            <person name="McCowan C."/>
            <person name="Murphy C."/>
            <person name="Neiman D."/>
            <person name="Pearson M."/>
            <person name="Priest M."/>
            <person name="Roberts A."/>
            <person name="Saif S."/>
            <person name="Shea T."/>
            <person name="Sisk P."/>
            <person name="Sykes S."/>
            <person name="Wortman J."/>
            <person name="Nusbaum C."/>
            <person name="Birren B."/>
        </authorList>
    </citation>
    <scope>NUCLEOTIDE SEQUENCE [LARGE SCALE GENOMIC DNA]</scope>
    <source>
        <strain evidence="1 2">90A8</strain>
    </source>
</reference>
<evidence type="ECO:0000313" key="1">
    <source>
        <dbReference type="EMBL" id="ENZ05850.1"/>
    </source>
</evidence>
<comment type="caution">
    <text evidence="1">The sequence shown here is derived from an EMBL/GenBank/DDBJ whole genome shotgun (WGS) entry which is preliminary data.</text>
</comment>
<evidence type="ECO:0000313" key="2">
    <source>
        <dbReference type="Proteomes" id="UP000013085"/>
    </source>
</evidence>
<dbReference type="PATRIC" id="fig|999408.3.peg.5920"/>
<proteinExistence type="predicted"/>
<dbReference type="AlphaFoldDB" id="A0A0E2H1H1"/>
<dbReference type="Proteomes" id="UP000013085">
    <property type="component" value="Unassembled WGS sequence"/>
</dbReference>
<sequence>MIKKIHMYIAYHTNEERNFIYGYKDKLLSLHKDKDYNGLDVECIEGSPVIDEICRYGKEHHIIQIKERRIDYIEDELERIPYFTLGIKGLNVPDNTLDAGVKYSYKCKSCCSGAVQKNSIELSIKRLLDYDVFLIEPELFISNRVREAFEKADITGCEYLDVIDKRTKKPTKEIFQIKINPVLPNMIRDEYVYTQYVCPECGEPSIQTASPFFYRLSDFEEKYDFYLSKESIFFDCRLHHLASYRIPHIVISKRVKKILEQFSVKQCWYWPVYFEELFNE</sequence>
<gene>
    <name evidence="1" type="ORF">HMPREF1090_05523</name>
</gene>